<dbReference type="PANTHER" id="PTHR43767">
    <property type="entry name" value="LONG-CHAIN-FATTY-ACID--COA LIGASE"/>
    <property type="match status" value="1"/>
</dbReference>
<feature type="domain" description="AMP-dependent synthetase/ligase" evidence="1">
    <location>
        <begin position="2"/>
        <end position="96"/>
    </location>
</feature>
<reference evidence="2 3" key="1">
    <citation type="submission" date="2014-11" db="EMBL/GenBank/DDBJ databases">
        <title>Draft Genome Sequence of Brevibacterium linens AE038-8.</title>
        <authorList>
            <person name="Maizel D."/>
            <person name="Utturkar S.M."/>
            <person name="Brown S.D."/>
            <person name="Ferrero M."/>
            <person name="Rosen B.P."/>
        </authorList>
    </citation>
    <scope>NUCLEOTIDE SEQUENCE [LARGE SCALE GENOMIC DNA]</scope>
    <source>
        <strain evidence="2 3">AE038-8</strain>
    </source>
</reference>
<dbReference type="PATRIC" id="fig|1703.6.peg.646"/>
<organism evidence="2 3">
    <name type="scientific">Brevibacterium linens</name>
    <dbReference type="NCBI Taxonomy" id="1703"/>
    <lineage>
        <taxon>Bacteria</taxon>
        <taxon>Bacillati</taxon>
        <taxon>Actinomycetota</taxon>
        <taxon>Actinomycetes</taxon>
        <taxon>Micrococcales</taxon>
        <taxon>Brevibacteriaceae</taxon>
        <taxon>Brevibacterium</taxon>
    </lineage>
</organism>
<dbReference type="Proteomes" id="UP000031488">
    <property type="component" value="Unassembled WGS sequence"/>
</dbReference>
<dbReference type="Gene3D" id="3.40.50.980">
    <property type="match status" value="1"/>
</dbReference>
<dbReference type="SUPFAM" id="SSF56801">
    <property type="entry name" value="Acetyl-CoA synthetase-like"/>
    <property type="match status" value="1"/>
</dbReference>
<dbReference type="Pfam" id="PF00501">
    <property type="entry name" value="AMP-binding"/>
    <property type="match status" value="1"/>
</dbReference>
<dbReference type="InterPro" id="IPR000873">
    <property type="entry name" value="AMP-dep_synth/lig_dom"/>
</dbReference>
<sequence length="105" mass="11464">MNPDKPALIMADTEEMITYAQLEERSLRLANYMRSIGFEKGDHLAVMAENRIEIAEALWAALRTGGVITMVNTHFTTAEAAYSINDCDAKVLIVSTGADKSADLA</sequence>
<accession>A0A0B9A4F0</accession>
<dbReference type="GO" id="GO:0016874">
    <property type="term" value="F:ligase activity"/>
    <property type="evidence" value="ECO:0007669"/>
    <property type="project" value="UniProtKB-KW"/>
</dbReference>
<dbReference type="AlphaFoldDB" id="A0A0B9A4F0"/>
<evidence type="ECO:0000313" key="2">
    <source>
        <dbReference type="EMBL" id="KHS53687.1"/>
    </source>
</evidence>
<dbReference type="PANTHER" id="PTHR43767:SF1">
    <property type="entry name" value="NONRIBOSOMAL PEPTIDE SYNTHASE PES1 (EUROFUNG)-RELATED"/>
    <property type="match status" value="1"/>
</dbReference>
<dbReference type="EMBL" id="JTJZ01000014">
    <property type="protein sequence ID" value="KHS53687.1"/>
    <property type="molecule type" value="Genomic_DNA"/>
</dbReference>
<keyword evidence="3" id="KW-1185">Reference proteome</keyword>
<evidence type="ECO:0000313" key="3">
    <source>
        <dbReference type="Proteomes" id="UP000031488"/>
    </source>
</evidence>
<keyword evidence="2" id="KW-0436">Ligase</keyword>
<dbReference type="InterPro" id="IPR050237">
    <property type="entry name" value="ATP-dep_AMP-bd_enzyme"/>
</dbReference>
<proteinExistence type="predicted"/>
<name>A0A0B9A4F0_BRELN</name>
<gene>
    <name evidence="2" type="ORF">AE0388_0762</name>
</gene>
<evidence type="ECO:0000259" key="1">
    <source>
        <dbReference type="Pfam" id="PF00501"/>
    </source>
</evidence>
<comment type="caution">
    <text evidence="2">The sequence shown here is derived from an EMBL/GenBank/DDBJ whole genome shotgun (WGS) entry which is preliminary data.</text>
</comment>
<protein>
    <submittedName>
        <fullName evidence="2">AMP-dependent synthetase and ligase</fullName>
    </submittedName>
</protein>